<feature type="non-terminal residue" evidence="1">
    <location>
        <position position="1"/>
    </location>
</feature>
<sequence length="91" mass="9796">RCLVLTSNLEESADNVCSAQCRSFINATLDTCAEYGAITESLKVFQAYQNALACGSDAEAEFFSRSYSSIMVFVSATQSVAGRCGFNEPEV</sequence>
<comment type="caution">
    <text evidence="1">The sequence shown here is derived from an EMBL/GenBank/DDBJ whole genome shotgun (WGS) entry which is preliminary data.</text>
</comment>
<gene>
    <name evidence="1" type="ORF">SNEC2469_LOCUS17073</name>
</gene>
<organism evidence="1 2">
    <name type="scientific">Symbiodinium necroappetens</name>
    <dbReference type="NCBI Taxonomy" id="1628268"/>
    <lineage>
        <taxon>Eukaryota</taxon>
        <taxon>Sar</taxon>
        <taxon>Alveolata</taxon>
        <taxon>Dinophyceae</taxon>
        <taxon>Suessiales</taxon>
        <taxon>Symbiodiniaceae</taxon>
        <taxon>Symbiodinium</taxon>
    </lineage>
</organism>
<name>A0A812UQ50_9DINO</name>
<accession>A0A812UQ50</accession>
<protein>
    <submittedName>
        <fullName evidence="1">Uncharacterized protein</fullName>
    </submittedName>
</protein>
<keyword evidence="2" id="KW-1185">Reference proteome</keyword>
<proteinExistence type="predicted"/>
<evidence type="ECO:0000313" key="2">
    <source>
        <dbReference type="Proteomes" id="UP000601435"/>
    </source>
</evidence>
<dbReference type="Proteomes" id="UP000601435">
    <property type="component" value="Unassembled WGS sequence"/>
</dbReference>
<dbReference type="AlphaFoldDB" id="A0A812UQ50"/>
<dbReference type="EMBL" id="CAJNJA010028051">
    <property type="protein sequence ID" value="CAE7592141.1"/>
    <property type="molecule type" value="Genomic_DNA"/>
</dbReference>
<reference evidence="1" key="1">
    <citation type="submission" date="2021-02" db="EMBL/GenBank/DDBJ databases">
        <authorList>
            <person name="Dougan E. K."/>
            <person name="Rhodes N."/>
            <person name="Thang M."/>
            <person name="Chan C."/>
        </authorList>
    </citation>
    <scope>NUCLEOTIDE SEQUENCE</scope>
</reference>
<evidence type="ECO:0000313" key="1">
    <source>
        <dbReference type="EMBL" id="CAE7592141.1"/>
    </source>
</evidence>